<proteinExistence type="predicted"/>
<dbReference type="Proteomes" id="UP000494256">
    <property type="component" value="Unassembled WGS sequence"/>
</dbReference>
<protein>
    <recommendedName>
        <fullName evidence="1">Nuclear respiratory factor 1 NLS/DNA-binding dimerisation domain-containing protein</fullName>
    </recommendedName>
</protein>
<organism evidence="2 3">
    <name type="scientific">Arctia plantaginis</name>
    <name type="common">Wood tiger moth</name>
    <name type="synonym">Phalaena plantaginis</name>
    <dbReference type="NCBI Taxonomy" id="874455"/>
    <lineage>
        <taxon>Eukaryota</taxon>
        <taxon>Metazoa</taxon>
        <taxon>Ecdysozoa</taxon>
        <taxon>Arthropoda</taxon>
        <taxon>Hexapoda</taxon>
        <taxon>Insecta</taxon>
        <taxon>Pterygota</taxon>
        <taxon>Neoptera</taxon>
        <taxon>Endopterygota</taxon>
        <taxon>Lepidoptera</taxon>
        <taxon>Glossata</taxon>
        <taxon>Ditrysia</taxon>
        <taxon>Noctuoidea</taxon>
        <taxon>Erebidae</taxon>
        <taxon>Arctiinae</taxon>
        <taxon>Arctia</taxon>
    </lineage>
</organism>
<evidence type="ECO:0000313" key="2">
    <source>
        <dbReference type="EMBL" id="CAB3239540.1"/>
    </source>
</evidence>
<dbReference type="EMBL" id="CADEBD010000308">
    <property type="protein sequence ID" value="CAB3239540.1"/>
    <property type="molecule type" value="Genomic_DNA"/>
</dbReference>
<name>A0A8S1A095_ARCPL</name>
<feature type="domain" description="Nuclear respiratory factor 1 NLS/DNA-binding dimerisation" evidence="1">
    <location>
        <begin position="3"/>
        <end position="92"/>
    </location>
</feature>
<dbReference type="AlphaFoldDB" id="A0A8S1A095"/>
<dbReference type="InterPro" id="IPR019525">
    <property type="entry name" value="Nrf1_NLS/DNA-bd_dimer"/>
</dbReference>
<dbReference type="Pfam" id="PF10491">
    <property type="entry name" value="Nrf1_DNA-bind"/>
    <property type="match status" value="1"/>
</dbReference>
<evidence type="ECO:0000313" key="3">
    <source>
        <dbReference type="Proteomes" id="UP000494256"/>
    </source>
</evidence>
<gene>
    <name evidence="2" type="ORF">APLA_LOCUS8756</name>
</gene>
<evidence type="ECO:0000259" key="1">
    <source>
        <dbReference type="Pfam" id="PF10491"/>
    </source>
</evidence>
<reference evidence="2 3" key="1">
    <citation type="submission" date="2020-04" db="EMBL/GenBank/DDBJ databases">
        <authorList>
            <person name="Wallbank WR R."/>
            <person name="Pardo Diaz C."/>
            <person name="Kozak K."/>
            <person name="Martin S."/>
            <person name="Jiggins C."/>
            <person name="Moest M."/>
            <person name="Warren A I."/>
            <person name="Byers J.R.P. K."/>
            <person name="Montejo-Kovacevich G."/>
            <person name="Yen C E."/>
        </authorList>
    </citation>
    <scope>NUCLEOTIDE SEQUENCE [LARGE SCALE GENOMIC DNA]</scope>
</reference>
<sequence length="478" mass="55130">MIANLPLLFANGNPTALSKISAKELENFITFMVTCSWGHDTAKDILQPPWWPKDVRFSHPFVRPVERPRDWEIKLKNLVKKCYEYHKSAFLLVFSAQLARYPRNRLRYVDNKDHTTSLYYRPSGRLLVTFRNENLYYDKVISKHKNIEEIPQKPADIYLCDNCDSHFDDLDIFTAHERLCNNNDNIPANAEPCGALPEFLSALKLLPLGQNFEGSSSVNINNDVRPRNLRTTATVDRGPPYPFSSLAYIRNIRSTVQRDTTYCRDRIERFCCTTNPVSSSKQYNFKGKNQQFPIRYRRPIEYWQRKHIFPHQRKKHVLDIKAQLLFLKCRPISVKVERMSLESIEQYIDNLRKETEKKQESLADKDIVFVDGLECDQPPDIEMKLLDPLKRVDNDCEVIDLCSDDETPSVNENCDPRAGVTCVMRGGAVLRRTAATPQSLPAEPCGARQRPLTAAILQPHPVILIAHTLNNLQTISLD</sequence>
<dbReference type="OrthoDB" id="7493327at2759"/>
<accession>A0A8S1A095</accession>
<comment type="caution">
    <text evidence="2">The sequence shown here is derived from an EMBL/GenBank/DDBJ whole genome shotgun (WGS) entry which is preliminary data.</text>
</comment>